<accession>A0A6V7P612</accession>
<dbReference type="AlphaFoldDB" id="A0A6V7P612"/>
<dbReference type="EMBL" id="LR862145">
    <property type="protein sequence ID" value="CAD1826098.1"/>
    <property type="molecule type" value="Genomic_DNA"/>
</dbReference>
<protein>
    <submittedName>
        <fullName evidence="1">Uncharacterized protein</fullName>
    </submittedName>
</protein>
<proteinExistence type="predicted"/>
<evidence type="ECO:0000313" key="1">
    <source>
        <dbReference type="EMBL" id="CAD1826098.1"/>
    </source>
</evidence>
<sequence>MHAGKREGFISSLLSFSLSFGRTKEAREGRRRGADFAVDVAPQSRSNLRLLPLHREEAGRAWIFAVLDVAPVLVAVEERRISTRLDSLDSGLREESTKSLLARFQRGVSSTPGFGGCRSTSRWCRSCEGVLLPELATKWAPSGLTVGRFAVLASDCAEGTLFVVFRLVRVVTGLRLELESLFELDRDTLHTRLGSSHECHSGGGRGAFALVSLRLVGLAIHGLVSVEVAIQSQLSRDGCVHSPRDGLVRVVTGLRLELESLFELDRDTLHTRLGSSHECHSGGGRGAFALVSLRLVGLAIHGLVSVEVAIQSQLSRDGCVHSPRDGYVYSPNWIGSDLTFPTVG</sequence>
<gene>
    <name evidence="1" type="ORF">CB5_LOCUS9309</name>
</gene>
<reference evidence="1" key="1">
    <citation type="submission" date="2020-07" db="EMBL/GenBank/DDBJ databases">
        <authorList>
            <person name="Lin J."/>
        </authorList>
    </citation>
    <scope>NUCLEOTIDE SEQUENCE</scope>
</reference>
<organism evidence="1">
    <name type="scientific">Ananas comosus var. bracteatus</name>
    <name type="common">red pineapple</name>
    <dbReference type="NCBI Taxonomy" id="296719"/>
    <lineage>
        <taxon>Eukaryota</taxon>
        <taxon>Viridiplantae</taxon>
        <taxon>Streptophyta</taxon>
        <taxon>Embryophyta</taxon>
        <taxon>Tracheophyta</taxon>
        <taxon>Spermatophyta</taxon>
        <taxon>Magnoliopsida</taxon>
        <taxon>Liliopsida</taxon>
        <taxon>Poales</taxon>
        <taxon>Bromeliaceae</taxon>
        <taxon>Bromelioideae</taxon>
        <taxon>Ananas</taxon>
    </lineage>
</organism>
<name>A0A6V7P612_ANACO</name>